<comment type="caution">
    <text evidence="2">The sequence shown here is derived from an EMBL/GenBank/DDBJ whole genome shotgun (WGS) entry which is preliminary data.</text>
</comment>
<reference evidence="2" key="1">
    <citation type="submission" date="2020-12" db="EMBL/GenBank/DDBJ databases">
        <authorList>
            <person name="Iha C."/>
        </authorList>
    </citation>
    <scope>NUCLEOTIDE SEQUENCE</scope>
</reference>
<sequence>MLMTGAEVFLMRSPVLFHTRANSCEFNASFPPEMVLGYHGTRYWAELIPGVPTQCPTSSTLPEQNAFQGVDDSKGRRSTGAPQPIAQHRRSVASTFGSPSVFEHHLSVSSVLTVRLWQSVGKKG</sequence>
<protein>
    <submittedName>
        <fullName evidence="2">Uncharacterized protein</fullName>
    </submittedName>
</protein>
<dbReference type="EMBL" id="CAJHUC010001613">
    <property type="protein sequence ID" value="CAD7701716.1"/>
    <property type="molecule type" value="Genomic_DNA"/>
</dbReference>
<evidence type="ECO:0000256" key="1">
    <source>
        <dbReference type="SAM" id="MobiDB-lite"/>
    </source>
</evidence>
<feature type="non-terminal residue" evidence="2">
    <location>
        <position position="124"/>
    </location>
</feature>
<feature type="region of interest" description="Disordered" evidence="1">
    <location>
        <begin position="55"/>
        <end position="90"/>
    </location>
</feature>
<evidence type="ECO:0000313" key="3">
    <source>
        <dbReference type="Proteomes" id="UP000708148"/>
    </source>
</evidence>
<organism evidence="2 3">
    <name type="scientific">Ostreobium quekettii</name>
    <dbReference type="NCBI Taxonomy" id="121088"/>
    <lineage>
        <taxon>Eukaryota</taxon>
        <taxon>Viridiplantae</taxon>
        <taxon>Chlorophyta</taxon>
        <taxon>core chlorophytes</taxon>
        <taxon>Ulvophyceae</taxon>
        <taxon>TCBD clade</taxon>
        <taxon>Bryopsidales</taxon>
        <taxon>Ostreobineae</taxon>
        <taxon>Ostreobiaceae</taxon>
        <taxon>Ostreobium</taxon>
    </lineage>
</organism>
<keyword evidence="3" id="KW-1185">Reference proteome</keyword>
<dbReference type="AlphaFoldDB" id="A0A8S1J3L0"/>
<proteinExistence type="predicted"/>
<dbReference type="Proteomes" id="UP000708148">
    <property type="component" value="Unassembled WGS sequence"/>
</dbReference>
<gene>
    <name evidence="2" type="ORF">OSTQU699_LOCUS7073</name>
</gene>
<feature type="compositionally biased region" description="Polar residues" evidence="1">
    <location>
        <begin position="55"/>
        <end position="67"/>
    </location>
</feature>
<evidence type="ECO:0000313" key="2">
    <source>
        <dbReference type="EMBL" id="CAD7701716.1"/>
    </source>
</evidence>
<name>A0A8S1J3L0_9CHLO</name>
<accession>A0A8S1J3L0</accession>